<evidence type="ECO:0000256" key="1">
    <source>
        <dbReference type="SAM" id="MobiDB-lite"/>
    </source>
</evidence>
<keyword evidence="2" id="KW-0812">Transmembrane</keyword>
<dbReference type="RefSeq" id="WP_139274195.1">
    <property type="nucleotide sequence ID" value="NZ_FOZX01000016.1"/>
</dbReference>
<evidence type="ECO:0000256" key="2">
    <source>
        <dbReference type="SAM" id="Phobius"/>
    </source>
</evidence>
<dbReference type="OrthoDB" id="3695750at2"/>
<gene>
    <name evidence="3" type="ORF">SAMN05660874_05634</name>
</gene>
<keyword evidence="4" id="KW-1185">Reference proteome</keyword>
<reference evidence="4" key="1">
    <citation type="submission" date="2016-10" db="EMBL/GenBank/DDBJ databases">
        <authorList>
            <person name="Varghese N."/>
            <person name="Submissions S."/>
        </authorList>
    </citation>
    <scope>NUCLEOTIDE SEQUENCE [LARGE SCALE GENOMIC DNA]</scope>
    <source>
        <strain evidence="4">DSM 44771</strain>
    </source>
</reference>
<protein>
    <submittedName>
        <fullName evidence="3">Uncharacterized protein</fullName>
    </submittedName>
</protein>
<organism evidence="3 4">
    <name type="scientific">Saccharopolyspora flava</name>
    <dbReference type="NCBI Taxonomy" id="95161"/>
    <lineage>
        <taxon>Bacteria</taxon>
        <taxon>Bacillati</taxon>
        <taxon>Actinomycetota</taxon>
        <taxon>Actinomycetes</taxon>
        <taxon>Pseudonocardiales</taxon>
        <taxon>Pseudonocardiaceae</taxon>
        <taxon>Saccharopolyspora</taxon>
    </lineage>
</organism>
<feature type="compositionally biased region" description="Basic and acidic residues" evidence="1">
    <location>
        <begin position="90"/>
        <end position="100"/>
    </location>
</feature>
<feature type="compositionally biased region" description="Basic and acidic residues" evidence="1">
    <location>
        <begin position="27"/>
        <end position="42"/>
    </location>
</feature>
<name>A0A1I6V683_9PSEU</name>
<dbReference type="AlphaFoldDB" id="A0A1I6V683"/>
<feature type="region of interest" description="Disordered" evidence="1">
    <location>
        <begin position="27"/>
        <end position="100"/>
    </location>
</feature>
<evidence type="ECO:0000313" key="3">
    <source>
        <dbReference type="EMBL" id="SFT09140.1"/>
    </source>
</evidence>
<accession>A0A1I6V683</accession>
<feature type="compositionally biased region" description="Low complexity" evidence="1">
    <location>
        <begin position="75"/>
        <end position="89"/>
    </location>
</feature>
<evidence type="ECO:0000313" key="4">
    <source>
        <dbReference type="Proteomes" id="UP000198852"/>
    </source>
</evidence>
<feature type="transmembrane region" description="Helical" evidence="2">
    <location>
        <begin position="6"/>
        <end position="24"/>
    </location>
</feature>
<keyword evidence="2" id="KW-1133">Transmembrane helix</keyword>
<proteinExistence type="predicted"/>
<sequence>MSSLLIVFIGMSVPILAAAPFYIADRRSETRPEKAESEKAELGPEITEAPRIWPDPVEEPACEIPEARTPEEALPSADTASDDTAPADTAHAETERVAQP</sequence>
<dbReference type="Proteomes" id="UP000198852">
    <property type="component" value="Unassembled WGS sequence"/>
</dbReference>
<dbReference type="EMBL" id="FOZX01000016">
    <property type="protein sequence ID" value="SFT09140.1"/>
    <property type="molecule type" value="Genomic_DNA"/>
</dbReference>
<keyword evidence="2" id="KW-0472">Membrane</keyword>